<keyword evidence="2" id="KW-0472">Membrane</keyword>
<dbReference type="AlphaFoldDB" id="A0A6L5YRZ7"/>
<dbReference type="RefSeq" id="WP_154430052.1">
    <property type="nucleotide sequence ID" value="NZ_VUNI01000013.1"/>
</dbReference>
<evidence type="ECO:0000256" key="1">
    <source>
        <dbReference type="ARBA" id="ARBA00006068"/>
    </source>
</evidence>
<dbReference type="PANTHER" id="PTHR33392:SF6">
    <property type="entry name" value="POLYISOPRENYL-TEICHOIC ACID--PEPTIDOGLYCAN TEICHOIC ACID TRANSFERASE TAGU"/>
    <property type="match status" value="1"/>
</dbReference>
<feature type="domain" description="Cell envelope-related transcriptional attenuator" evidence="3">
    <location>
        <begin position="90"/>
        <end position="247"/>
    </location>
</feature>
<dbReference type="NCBIfam" id="TIGR00350">
    <property type="entry name" value="lytR_cpsA_psr"/>
    <property type="match status" value="1"/>
</dbReference>
<dbReference type="Gene3D" id="3.40.630.190">
    <property type="entry name" value="LCP protein"/>
    <property type="match status" value="1"/>
</dbReference>
<gene>
    <name evidence="4" type="ORF">FYJ75_08620</name>
</gene>
<keyword evidence="2" id="KW-1133">Transmembrane helix</keyword>
<comment type="similarity">
    <text evidence="1">Belongs to the LytR/CpsA/Psr (LCP) family.</text>
</comment>
<comment type="caution">
    <text evidence="4">The sequence shown here is derived from an EMBL/GenBank/DDBJ whole genome shotgun (WGS) entry which is preliminary data.</text>
</comment>
<dbReference type="EMBL" id="VUNI01000013">
    <property type="protein sequence ID" value="MST75088.1"/>
    <property type="molecule type" value="Genomic_DNA"/>
</dbReference>
<feature type="transmembrane region" description="Helical" evidence="2">
    <location>
        <begin position="17"/>
        <end position="36"/>
    </location>
</feature>
<sequence length="379" mass="42044">MANNRRKKRRMKKRKKVLLFVLEILVLAVLLVVLYFTNILNKIDFQNMTDNEAGINDDLSSETAFAMEGYTNIALFGLDNRGSGDYDTGNSDAILIASINNENKEVRLVSVYRDTYLSVGDGKYYKCNSAYERGGAKQAVQMLNSNLDLDIKDYVSVDWGALVETIDDLGGIDIEVTDEEVDKINEYTVEIVMMTGKETTPLTESGLVHLDGTQATSYARIRKLAGDDYMRTARQRIVLQAMLEKAQKADIGTLNKVCNDVVDDISTTLTLKQMLILAKDVGAYKLVETTGFPFELTTASLDSGDTVVPVELENNVSELHQWLFNDEDYSPSQTVQSISANIVKKSGVTLSNADVVNTTNYNNTVDRNGTAVKKEDEGE</sequence>
<dbReference type="Proteomes" id="UP000474024">
    <property type="component" value="Unassembled WGS sequence"/>
</dbReference>
<evidence type="ECO:0000256" key="2">
    <source>
        <dbReference type="SAM" id="Phobius"/>
    </source>
</evidence>
<evidence type="ECO:0000313" key="5">
    <source>
        <dbReference type="Proteomes" id="UP000474024"/>
    </source>
</evidence>
<keyword evidence="5" id="KW-1185">Reference proteome</keyword>
<evidence type="ECO:0000259" key="3">
    <source>
        <dbReference type="Pfam" id="PF03816"/>
    </source>
</evidence>
<dbReference type="InterPro" id="IPR050922">
    <property type="entry name" value="LytR/CpsA/Psr_CW_biosynth"/>
</dbReference>
<proteinExistence type="inferred from homology"/>
<dbReference type="PANTHER" id="PTHR33392">
    <property type="entry name" value="POLYISOPRENYL-TEICHOIC ACID--PEPTIDOGLYCAN TEICHOIC ACID TRANSFERASE TAGU"/>
    <property type="match status" value="1"/>
</dbReference>
<name>A0A6L5YRZ7_9FIRM</name>
<organism evidence="4 5">
    <name type="scientific">Roseburia porci</name>
    <dbReference type="NCBI Taxonomy" id="2605790"/>
    <lineage>
        <taxon>Bacteria</taxon>
        <taxon>Bacillati</taxon>
        <taxon>Bacillota</taxon>
        <taxon>Clostridia</taxon>
        <taxon>Lachnospirales</taxon>
        <taxon>Lachnospiraceae</taxon>
        <taxon>Roseburia</taxon>
    </lineage>
</organism>
<reference evidence="4 5" key="1">
    <citation type="submission" date="2019-08" db="EMBL/GenBank/DDBJ databases">
        <title>In-depth cultivation of the pig gut microbiome towards novel bacterial diversity and tailored functional studies.</title>
        <authorList>
            <person name="Wylensek D."/>
            <person name="Hitch T.C.A."/>
            <person name="Clavel T."/>
        </authorList>
    </citation>
    <scope>NUCLEOTIDE SEQUENCE [LARGE SCALE GENOMIC DNA]</scope>
    <source>
        <strain evidence="4 5">MUC/MUC-530-WT-4D</strain>
    </source>
</reference>
<dbReference type="InterPro" id="IPR004474">
    <property type="entry name" value="LytR_CpsA_psr"/>
</dbReference>
<accession>A0A6L5YRZ7</accession>
<keyword evidence="2" id="KW-0812">Transmembrane</keyword>
<protein>
    <submittedName>
        <fullName evidence="4">LytR family transcriptional regulator</fullName>
    </submittedName>
</protein>
<dbReference type="Pfam" id="PF03816">
    <property type="entry name" value="LytR_cpsA_psr"/>
    <property type="match status" value="1"/>
</dbReference>
<evidence type="ECO:0000313" key="4">
    <source>
        <dbReference type="EMBL" id="MST75088.1"/>
    </source>
</evidence>